<dbReference type="AlphaFoldDB" id="A0A9Q1G2I0"/>
<evidence type="ECO:0000256" key="1">
    <source>
        <dbReference type="SAM" id="MobiDB-lite"/>
    </source>
</evidence>
<dbReference type="Proteomes" id="UP001152622">
    <property type="component" value="Chromosome 2"/>
</dbReference>
<feature type="region of interest" description="Disordered" evidence="1">
    <location>
        <begin position="43"/>
        <end position="69"/>
    </location>
</feature>
<evidence type="ECO:0000313" key="2">
    <source>
        <dbReference type="EMBL" id="KAJ8373719.1"/>
    </source>
</evidence>
<comment type="caution">
    <text evidence="2">The sequence shown here is derived from an EMBL/GenBank/DDBJ whole genome shotgun (WGS) entry which is preliminary data.</text>
</comment>
<reference evidence="2" key="1">
    <citation type="journal article" date="2023" name="Science">
        <title>Genome structures resolve the early diversification of teleost fishes.</title>
        <authorList>
            <person name="Parey E."/>
            <person name="Louis A."/>
            <person name="Montfort J."/>
            <person name="Bouchez O."/>
            <person name="Roques C."/>
            <person name="Iampietro C."/>
            <person name="Lluch J."/>
            <person name="Castinel A."/>
            <person name="Donnadieu C."/>
            <person name="Desvignes T."/>
            <person name="Floi Bucao C."/>
            <person name="Jouanno E."/>
            <person name="Wen M."/>
            <person name="Mejri S."/>
            <person name="Dirks R."/>
            <person name="Jansen H."/>
            <person name="Henkel C."/>
            <person name="Chen W.J."/>
            <person name="Zahm M."/>
            <person name="Cabau C."/>
            <person name="Klopp C."/>
            <person name="Thompson A.W."/>
            <person name="Robinson-Rechavi M."/>
            <person name="Braasch I."/>
            <person name="Lecointre G."/>
            <person name="Bobe J."/>
            <person name="Postlethwait J.H."/>
            <person name="Berthelot C."/>
            <person name="Roest Crollius H."/>
            <person name="Guiguen Y."/>
        </authorList>
    </citation>
    <scope>NUCLEOTIDE SEQUENCE</scope>
    <source>
        <strain evidence="2">WJC10195</strain>
    </source>
</reference>
<organism evidence="2 3">
    <name type="scientific">Synaphobranchus kaupii</name>
    <name type="common">Kaup's arrowtooth eel</name>
    <dbReference type="NCBI Taxonomy" id="118154"/>
    <lineage>
        <taxon>Eukaryota</taxon>
        <taxon>Metazoa</taxon>
        <taxon>Chordata</taxon>
        <taxon>Craniata</taxon>
        <taxon>Vertebrata</taxon>
        <taxon>Euteleostomi</taxon>
        <taxon>Actinopterygii</taxon>
        <taxon>Neopterygii</taxon>
        <taxon>Teleostei</taxon>
        <taxon>Anguilliformes</taxon>
        <taxon>Synaphobranchidae</taxon>
        <taxon>Synaphobranchus</taxon>
    </lineage>
</organism>
<feature type="region of interest" description="Disordered" evidence="1">
    <location>
        <begin position="109"/>
        <end position="131"/>
    </location>
</feature>
<protein>
    <submittedName>
        <fullName evidence="2">Uncharacterized protein</fullName>
    </submittedName>
</protein>
<dbReference type="EMBL" id="JAINUF010000002">
    <property type="protein sequence ID" value="KAJ8373719.1"/>
    <property type="molecule type" value="Genomic_DNA"/>
</dbReference>
<sequence length="152" mass="16737">MADLPVYSVSPRAQCFDKRGNLRLVMNADYTQTSLTAQEIRSETQERKRNGVQKAKTATPTLACVPPTGDINQQRVQRRDLVTRQPCLDTSYTSKVTGAKLISMKRGRRRGAAFPEDPPSSTFSCKSRNGQPRGINTLTDTAICSITCLSAL</sequence>
<proteinExistence type="predicted"/>
<keyword evidence="3" id="KW-1185">Reference proteome</keyword>
<feature type="compositionally biased region" description="Polar residues" evidence="1">
    <location>
        <begin position="119"/>
        <end position="131"/>
    </location>
</feature>
<evidence type="ECO:0000313" key="3">
    <source>
        <dbReference type="Proteomes" id="UP001152622"/>
    </source>
</evidence>
<gene>
    <name evidence="2" type="ORF">SKAU_G00042990</name>
</gene>
<accession>A0A9Q1G2I0</accession>
<name>A0A9Q1G2I0_SYNKA</name>